<evidence type="ECO:0000313" key="1">
    <source>
        <dbReference type="EMBL" id="GFH51461.1"/>
    </source>
</evidence>
<keyword evidence="2" id="KW-1185">Reference proteome</keyword>
<reference evidence="1 2" key="1">
    <citation type="journal article" date="2021" name="Sci. Rep.">
        <title>The genome of the diatom Chaetoceros tenuissimus carries an ancient integrated fragment of an extant virus.</title>
        <authorList>
            <person name="Hongo Y."/>
            <person name="Kimura K."/>
            <person name="Takaki Y."/>
            <person name="Yoshida Y."/>
            <person name="Baba S."/>
            <person name="Kobayashi G."/>
            <person name="Nagasaki K."/>
            <person name="Hano T."/>
            <person name="Tomaru Y."/>
        </authorList>
    </citation>
    <scope>NUCLEOTIDE SEQUENCE [LARGE SCALE GENOMIC DNA]</scope>
    <source>
        <strain evidence="1 2">NIES-3715</strain>
    </source>
</reference>
<name>A0AAD3CSM9_9STRA</name>
<accession>A0AAD3CSM9</accession>
<organism evidence="1 2">
    <name type="scientific">Chaetoceros tenuissimus</name>
    <dbReference type="NCBI Taxonomy" id="426638"/>
    <lineage>
        <taxon>Eukaryota</taxon>
        <taxon>Sar</taxon>
        <taxon>Stramenopiles</taxon>
        <taxon>Ochrophyta</taxon>
        <taxon>Bacillariophyta</taxon>
        <taxon>Coscinodiscophyceae</taxon>
        <taxon>Chaetocerotophycidae</taxon>
        <taxon>Chaetocerotales</taxon>
        <taxon>Chaetocerotaceae</taxon>
        <taxon>Chaetoceros</taxon>
    </lineage>
</organism>
<protein>
    <submittedName>
        <fullName evidence="1">Uncharacterized protein</fullName>
    </submittedName>
</protein>
<proteinExistence type="predicted"/>
<sequence length="144" mass="17248">MTKYDDSYWRDLPPNAQRAASLLGYNQELWDNGGDQVPKVWRKQYDQLSDEEKDAAKSLGYMEKEWKKLQCHYPKYNDYNWNELPSVAKRAATVFGFNQTKWDEDQISENWKKSYIELSEEHKDAAFLLGYHDEEMWNLHAEKK</sequence>
<evidence type="ECO:0000313" key="2">
    <source>
        <dbReference type="Proteomes" id="UP001054902"/>
    </source>
</evidence>
<gene>
    <name evidence="1" type="ORF">CTEN210_07937</name>
</gene>
<dbReference type="AlphaFoldDB" id="A0AAD3CSM9"/>
<dbReference type="Proteomes" id="UP001054902">
    <property type="component" value="Unassembled WGS sequence"/>
</dbReference>
<comment type="caution">
    <text evidence="1">The sequence shown here is derived from an EMBL/GenBank/DDBJ whole genome shotgun (WGS) entry which is preliminary data.</text>
</comment>
<dbReference type="EMBL" id="BLLK01000045">
    <property type="protein sequence ID" value="GFH51461.1"/>
    <property type="molecule type" value="Genomic_DNA"/>
</dbReference>